<sequence length="123" mass="14528">IQQGREIEVQQSHHELQLWRHGRRLQERSEEALQYLQSEHMEELQERLQREAFERLIADEAEERAEVRIASADLEEDMLAGEVSRMDMTETHDIEDNSAPYEQDDRSALVTLPPDSSCRRCCY</sequence>
<organism evidence="2 3">
    <name type="scientific">Pristionchus entomophagus</name>
    <dbReference type="NCBI Taxonomy" id="358040"/>
    <lineage>
        <taxon>Eukaryota</taxon>
        <taxon>Metazoa</taxon>
        <taxon>Ecdysozoa</taxon>
        <taxon>Nematoda</taxon>
        <taxon>Chromadorea</taxon>
        <taxon>Rhabditida</taxon>
        <taxon>Rhabditina</taxon>
        <taxon>Diplogasteromorpha</taxon>
        <taxon>Diplogasteroidea</taxon>
        <taxon>Neodiplogasteridae</taxon>
        <taxon>Pristionchus</taxon>
    </lineage>
</organism>
<protein>
    <submittedName>
        <fullName evidence="2">Uncharacterized protein</fullName>
    </submittedName>
</protein>
<evidence type="ECO:0000313" key="3">
    <source>
        <dbReference type="Proteomes" id="UP001432027"/>
    </source>
</evidence>
<proteinExistence type="predicted"/>
<dbReference type="Proteomes" id="UP001432027">
    <property type="component" value="Unassembled WGS sequence"/>
</dbReference>
<evidence type="ECO:0000313" key="2">
    <source>
        <dbReference type="EMBL" id="GMT02165.1"/>
    </source>
</evidence>
<feature type="region of interest" description="Disordered" evidence="1">
    <location>
        <begin position="88"/>
        <end position="116"/>
    </location>
</feature>
<reference evidence="2" key="1">
    <citation type="submission" date="2023-10" db="EMBL/GenBank/DDBJ databases">
        <title>Genome assembly of Pristionchus species.</title>
        <authorList>
            <person name="Yoshida K."/>
            <person name="Sommer R.J."/>
        </authorList>
    </citation>
    <scope>NUCLEOTIDE SEQUENCE</scope>
    <source>
        <strain evidence="2">RS0144</strain>
    </source>
</reference>
<accession>A0AAV5U5Q4</accession>
<dbReference type="EMBL" id="BTSX01000005">
    <property type="protein sequence ID" value="GMT02165.1"/>
    <property type="molecule type" value="Genomic_DNA"/>
</dbReference>
<name>A0AAV5U5Q4_9BILA</name>
<evidence type="ECO:0000256" key="1">
    <source>
        <dbReference type="SAM" id="MobiDB-lite"/>
    </source>
</evidence>
<dbReference type="AlphaFoldDB" id="A0AAV5U5Q4"/>
<gene>
    <name evidence="2" type="ORF">PENTCL1PPCAC_24339</name>
</gene>
<comment type="caution">
    <text evidence="2">The sequence shown here is derived from an EMBL/GenBank/DDBJ whole genome shotgun (WGS) entry which is preliminary data.</text>
</comment>
<feature type="non-terminal residue" evidence="2">
    <location>
        <position position="1"/>
    </location>
</feature>
<keyword evidence="3" id="KW-1185">Reference proteome</keyword>